<evidence type="ECO:0000313" key="3">
    <source>
        <dbReference type="Proteomes" id="UP000001955"/>
    </source>
</evidence>
<dbReference type="eggNOG" id="COG0767">
    <property type="taxonomic scope" value="Bacteria"/>
</dbReference>
<dbReference type="RefSeq" id="WP_002443593.1">
    <property type="nucleotide sequence ID" value="NC_017910.1"/>
</dbReference>
<dbReference type="GO" id="GO:0005548">
    <property type="term" value="F:phospholipid transporter activity"/>
    <property type="evidence" value="ECO:0007669"/>
    <property type="project" value="TreeGrafter"/>
</dbReference>
<accession>K6WKI1</accession>
<dbReference type="STRING" id="630626.EBL_c21130"/>
<sequence length="375" mass="40244">MSAGFQFFRITGAQDTPDISLSGDWTLANFRAIEQEIARLQQRYPRIHWHPDGLAALDTSGASLITRLPGNTDITSWQGQLPAQQYNLLALMERARKESPALPPSPPVNPFLAWLSGIGKTTSGVWQALTELLSFMGQVLATLVASLWRPSRWRITPLLAGIETGGVNAIPIVALLTFLVGAVIAFLGASLLTRFGAGHYTVSLVVFAFLREFAVLLTAIIVAGRTASAYTAQIGAMKASEEIDALKVSGLDPVEILVLPRVLAMMVALPALTFIAMICGIAGGIVVCLGSLDMPLALILSLIQENIDVRHFYVGISKAPVFAFIVAIIGCLQGFNVRGSATSVGEKTTTSVVHSIFMVILLDAFFALFFMEAGW</sequence>
<feature type="transmembrane region" description="Helical" evidence="1">
    <location>
        <begin position="352"/>
        <end position="371"/>
    </location>
</feature>
<feature type="transmembrane region" description="Helical" evidence="1">
    <location>
        <begin position="267"/>
        <end position="292"/>
    </location>
</feature>
<keyword evidence="1" id="KW-0997">Cell inner membrane</keyword>
<evidence type="ECO:0000256" key="1">
    <source>
        <dbReference type="RuleBase" id="RU362044"/>
    </source>
</evidence>
<dbReference type="InterPro" id="IPR003453">
    <property type="entry name" value="ABC_MlaE_roteobac"/>
</dbReference>
<keyword evidence="1" id="KW-0472">Membrane</keyword>
<dbReference type="AlphaFoldDB" id="I2B9K0"/>
<organism evidence="2 3">
    <name type="scientific">Shimwellia blattae (strain ATCC 29907 / DSM 4481 / JCM 1650 / NBRC 105725 / CDC 9005-74)</name>
    <name type="common">Escherichia blattae</name>
    <dbReference type="NCBI Taxonomy" id="630626"/>
    <lineage>
        <taxon>Bacteria</taxon>
        <taxon>Pseudomonadati</taxon>
        <taxon>Pseudomonadota</taxon>
        <taxon>Gammaproteobacteria</taxon>
        <taxon>Enterobacterales</taxon>
        <taxon>Enterobacteriaceae</taxon>
        <taxon>Shimwellia</taxon>
    </lineage>
</organism>
<feature type="transmembrane region" description="Helical" evidence="1">
    <location>
        <begin position="312"/>
        <end position="332"/>
    </location>
</feature>
<dbReference type="PANTHER" id="PTHR30188:SF3">
    <property type="entry name" value="ABC TRANSPORTER PERMEASE"/>
    <property type="match status" value="1"/>
</dbReference>
<feature type="transmembrane region" description="Helical" evidence="1">
    <location>
        <begin position="169"/>
        <end position="192"/>
    </location>
</feature>
<evidence type="ECO:0000313" key="2">
    <source>
        <dbReference type="EMBL" id="AFJ47204.1"/>
    </source>
</evidence>
<keyword evidence="1" id="KW-1133">Transmembrane helix</keyword>
<dbReference type="HOGENOM" id="CLU_045686_0_0_6"/>
<name>I2B9K0_SHIBC</name>
<feature type="transmembrane region" description="Helical" evidence="1">
    <location>
        <begin position="204"/>
        <end position="224"/>
    </location>
</feature>
<dbReference type="PANTHER" id="PTHR30188">
    <property type="entry name" value="ABC TRANSPORTER PERMEASE PROTEIN-RELATED"/>
    <property type="match status" value="1"/>
</dbReference>
<protein>
    <submittedName>
        <fullName evidence="2">ABC transporter</fullName>
    </submittedName>
</protein>
<dbReference type="PATRIC" id="fig|630626.3.peg.2049"/>
<dbReference type="Pfam" id="PF02405">
    <property type="entry name" value="MlaE"/>
    <property type="match status" value="1"/>
</dbReference>
<keyword evidence="1" id="KW-0812">Transmembrane</keyword>
<reference evidence="2 3" key="1">
    <citation type="journal article" date="2012" name="J. Bacteriol.">
        <title>Complete genome sequence of the B12-producing Shimwellia blattae strain DSM 4481, isolated from a cockroach.</title>
        <authorList>
            <person name="Brzuszkiewicz E."/>
            <person name="Waschkowitz T."/>
            <person name="Wiezer A."/>
            <person name="Daniel R."/>
        </authorList>
    </citation>
    <scope>NUCLEOTIDE SEQUENCE [LARGE SCALE GENOMIC DNA]</scope>
    <source>
        <strain evidence="3">ATCC 29907 / DSM 4481 / JCM 1650 / NBRC 105725 / CDC 9005-74</strain>
    </source>
</reference>
<dbReference type="GO" id="GO:0043190">
    <property type="term" value="C:ATP-binding cassette (ABC) transporter complex"/>
    <property type="evidence" value="ECO:0007669"/>
    <property type="project" value="InterPro"/>
</dbReference>
<keyword evidence="1" id="KW-1003">Cell membrane</keyword>
<dbReference type="Proteomes" id="UP000001955">
    <property type="component" value="Chromosome"/>
</dbReference>
<dbReference type="NCBIfam" id="TIGR00056">
    <property type="entry name" value="MlaE family lipid ABC transporter permease subunit"/>
    <property type="match status" value="1"/>
</dbReference>
<dbReference type="KEGG" id="ebt:EBL_c21130"/>
<comment type="similarity">
    <text evidence="1">Belongs to the MlaE permease family.</text>
</comment>
<dbReference type="InterPro" id="IPR030802">
    <property type="entry name" value="Permease_MalE"/>
</dbReference>
<dbReference type="EMBL" id="CP001560">
    <property type="protein sequence ID" value="AFJ47204.1"/>
    <property type="molecule type" value="Genomic_DNA"/>
</dbReference>
<proteinExistence type="inferred from homology"/>
<comment type="subcellular location">
    <subcellularLocation>
        <location evidence="1">Cell inner membrane</location>
        <topology evidence="1">Multi-pass membrane protein</topology>
    </subcellularLocation>
</comment>
<gene>
    <name evidence="2" type="ordered locus">EBL_c21130</name>
</gene>
<dbReference type="OrthoDB" id="9810518at2"/>
<keyword evidence="3" id="KW-1185">Reference proteome</keyword>
<accession>I2B9K0</accession>